<reference evidence="6 7" key="1">
    <citation type="journal article" date="2013" name="J. Microbiol.">
        <title>Lysinibacillus chungkukjangi sp. nov., isolated from Chungkukjang, Korean fermented soybean food.</title>
        <authorList>
            <person name="Kim S.J."/>
            <person name="Jang Y.H."/>
            <person name="Hamada M."/>
            <person name="Ahn J.H."/>
            <person name="Weon H.Y."/>
            <person name="Suzuki K."/>
            <person name="Whang K.S."/>
            <person name="Kwon S.W."/>
        </authorList>
    </citation>
    <scope>NUCLEOTIDE SEQUENCE [LARGE SCALE GENOMIC DNA]</scope>
    <source>
        <strain evidence="6 7">MCCC 1A12701</strain>
    </source>
</reference>
<dbReference type="PROSITE" id="PS00065">
    <property type="entry name" value="D_2_HYDROXYACID_DH_1"/>
    <property type="match status" value="1"/>
</dbReference>
<sequence length="319" mass="35619">MKKVFITRKMPEQMVQQLAPYYEMIQWHEVSTPAPSQYIGEVIKDVDAVWCVGGDSFAIDTLSKAKQLKLIANFGVGYNNLDIDSMKKLNILGANTPNVLNDATADLAFTLLLSTARRIPQNMKYIEQNQWTGWEPYQGAGVDLSNKTLGIIGMGKIGQTVAKRSIGFDMNVLYHNRKRNEEAEKKYGATYCDLNTLLSQSDFIIILTPLTNETRNLITLEQLKLMKPSAILINAARGGIVNEDDLYIALKENLIWAAGFDVFESEPISNAHHLLQLDNFVATPHIGSATIDTRNAMMQLNINSLIALAKNEPIPNLIY</sequence>
<dbReference type="FunFam" id="3.40.50.720:FF:000462">
    <property type="entry name" value="Glyoxylate reductase (NADP+)"/>
    <property type="match status" value="1"/>
</dbReference>
<dbReference type="OrthoDB" id="9805416at2"/>
<evidence type="ECO:0000256" key="2">
    <source>
        <dbReference type="ARBA" id="ARBA00023002"/>
    </source>
</evidence>
<gene>
    <name evidence="6" type="ORF">EBB45_17330</name>
</gene>
<dbReference type="SUPFAM" id="SSF52283">
    <property type="entry name" value="Formate/glycerate dehydrogenase catalytic domain-like"/>
    <property type="match status" value="1"/>
</dbReference>
<dbReference type="Gene3D" id="3.40.50.720">
    <property type="entry name" value="NAD(P)-binding Rossmann-like Domain"/>
    <property type="match status" value="2"/>
</dbReference>
<evidence type="ECO:0000256" key="3">
    <source>
        <dbReference type="RuleBase" id="RU003719"/>
    </source>
</evidence>
<protein>
    <submittedName>
        <fullName evidence="6">D-glycerate dehydrogenase</fullName>
    </submittedName>
</protein>
<dbReference type="InterPro" id="IPR029752">
    <property type="entry name" value="D-isomer_DH_CS1"/>
</dbReference>
<comment type="caution">
    <text evidence="6">The sequence shown here is derived from an EMBL/GenBank/DDBJ whole genome shotgun (WGS) entry which is preliminary data.</text>
</comment>
<evidence type="ECO:0000256" key="1">
    <source>
        <dbReference type="ARBA" id="ARBA00005854"/>
    </source>
</evidence>
<dbReference type="RefSeq" id="WP_124766608.1">
    <property type="nucleotide sequence ID" value="NZ_JAFBDY010000021.1"/>
</dbReference>
<comment type="similarity">
    <text evidence="1 3">Belongs to the D-isomer specific 2-hydroxyacid dehydrogenase family.</text>
</comment>
<dbReference type="Pfam" id="PF00389">
    <property type="entry name" value="2-Hacid_dh"/>
    <property type="match status" value="1"/>
</dbReference>
<dbReference type="GO" id="GO:0030267">
    <property type="term" value="F:glyoxylate reductase (NADPH) activity"/>
    <property type="evidence" value="ECO:0007669"/>
    <property type="project" value="TreeGrafter"/>
</dbReference>
<dbReference type="CDD" id="cd05301">
    <property type="entry name" value="GDH"/>
    <property type="match status" value="1"/>
</dbReference>
<keyword evidence="7" id="KW-1185">Reference proteome</keyword>
<dbReference type="AlphaFoldDB" id="A0A3N9U9S7"/>
<dbReference type="SUPFAM" id="SSF51735">
    <property type="entry name" value="NAD(P)-binding Rossmann-fold domains"/>
    <property type="match status" value="1"/>
</dbReference>
<dbReference type="PROSITE" id="PS00671">
    <property type="entry name" value="D_2_HYDROXYACID_DH_3"/>
    <property type="match status" value="1"/>
</dbReference>
<evidence type="ECO:0000313" key="7">
    <source>
        <dbReference type="Proteomes" id="UP000274033"/>
    </source>
</evidence>
<dbReference type="InterPro" id="IPR006140">
    <property type="entry name" value="D-isomer_DH_NAD-bd"/>
</dbReference>
<dbReference type="Proteomes" id="UP000274033">
    <property type="component" value="Unassembled WGS sequence"/>
</dbReference>
<evidence type="ECO:0000259" key="4">
    <source>
        <dbReference type="Pfam" id="PF00389"/>
    </source>
</evidence>
<evidence type="ECO:0000313" key="6">
    <source>
        <dbReference type="EMBL" id="RQW73314.1"/>
    </source>
</evidence>
<dbReference type="PANTHER" id="PTHR10996">
    <property type="entry name" value="2-HYDROXYACID DEHYDROGENASE-RELATED"/>
    <property type="match status" value="1"/>
</dbReference>
<name>A0A3N9U9S7_9BACI</name>
<keyword evidence="2 3" id="KW-0560">Oxidoreductase</keyword>
<dbReference type="GO" id="GO:0005829">
    <property type="term" value="C:cytosol"/>
    <property type="evidence" value="ECO:0007669"/>
    <property type="project" value="TreeGrafter"/>
</dbReference>
<dbReference type="InterPro" id="IPR006139">
    <property type="entry name" value="D-isomer_2_OHA_DH_cat_dom"/>
</dbReference>
<dbReference type="PANTHER" id="PTHR10996:SF283">
    <property type="entry name" value="GLYOXYLATE_HYDROXYPYRUVATE REDUCTASE B"/>
    <property type="match status" value="1"/>
</dbReference>
<feature type="domain" description="D-isomer specific 2-hydroxyacid dehydrogenase catalytic" evidence="4">
    <location>
        <begin position="5"/>
        <end position="318"/>
    </location>
</feature>
<proteinExistence type="inferred from homology"/>
<organism evidence="6 7">
    <name type="scientific">Lysinibacillus composti</name>
    <dbReference type="NCBI Taxonomy" id="720633"/>
    <lineage>
        <taxon>Bacteria</taxon>
        <taxon>Bacillati</taxon>
        <taxon>Bacillota</taxon>
        <taxon>Bacilli</taxon>
        <taxon>Bacillales</taxon>
        <taxon>Bacillaceae</taxon>
        <taxon>Lysinibacillus</taxon>
    </lineage>
</organism>
<dbReference type="InterPro" id="IPR029753">
    <property type="entry name" value="D-isomer_DH_CS"/>
</dbReference>
<feature type="domain" description="D-isomer specific 2-hydroxyacid dehydrogenase NAD-binding" evidence="5">
    <location>
        <begin position="110"/>
        <end position="287"/>
    </location>
</feature>
<dbReference type="EMBL" id="RRCT01000023">
    <property type="protein sequence ID" value="RQW73314.1"/>
    <property type="molecule type" value="Genomic_DNA"/>
</dbReference>
<dbReference type="InterPro" id="IPR036291">
    <property type="entry name" value="NAD(P)-bd_dom_sf"/>
</dbReference>
<dbReference type="GO" id="GO:0016618">
    <property type="term" value="F:hydroxypyruvate reductase [NAD(P)H] activity"/>
    <property type="evidence" value="ECO:0007669"/>
    <property type="project" value="TreeGrafter"/>
</dbReference>
<dbReference type="InterPro" id="IPR050223">
    <property type="entry name" value="D-isomer_2-hydroxyacid_DH"/>
</dbReference>
<dbReference type="GO" id="GO:0051287">
    <property type="term" value="F:NAD binding"/>
    <property type="evidence" value="ECO:0007669"/>
    <property type="project" value="InterPro"/>
</dbReference>
<evidence type="ECO:0000259" key="5">
    <source>
        <dbReference type="Pfam" id="PF02826"/>
    </source>
</evidence>
<accession>A0A3N9U9S7</accession>
<dbReference type="Pfam" id="PF02826">
    <property type="entry name" value="2-Hacid_dh_C"/>
    <property type="match status" value="1"/>
</dbReference>